<dbReference type="AlphaFoldDB" id="A0A4V3UZA2"/>
<evidence type="ECO:0000313" key="5">
    <source>
        <dbReference type="EMBL" id="THD75859.1"/>
    </source>
</evidence>
<dbReference type="GO" id="GO:0016491">
    <property type="term" value="F:oxidoreductase activity"/>
    <property type="evidence" value="ECO:0007669"/>
    <property type="project" value="UniProtKB-KW"/>
</dbReference>
<keyword evidence="2" id="KW-0288">FMN</keyword>
<reference evidence="5 6" key="1">
    <citation type="submission" date="2019-04" db="EMBL/GenBank/DDBJ databases">
        <title>Draft genome sequence of Youngimonas vesicularis.</title>
        <authorList>
            <person name="Hameed A."/>
        </authorList>
    </citation>
    <scope>NUCLEOTIDE SEQUENCE [LARGE SCALE GENOMIC DNA]</scope>
    <source>
        <strain evidence="5 6">CC-AMW-E</strain>
    </source>
</reference>
<dbReference type="InterPro" id="IPR029479">
    <property type="entry name" value="Nitroreductase"/>
</dbReference>
<dbReference type="RefSeq" id="WP_136338220.1">
    <property type="nucleotide sequence ID" value="NZ_SSMD01000002.1"/>
</dbReference>
<comment type="caution">
    <text evidence="5">The sequence shown here is derived from an EMBL/GenBank/DDBJ whole genome shotgun (WGS) entry which is preliminary data.</text>
</comment>
<evidence type="ECO:0000256" key="3">
    <source>
        <dbReference type="ARBA" id="ARBA00023002"/>
    </source>
</evidence>
<evidence type="ECO:0000256" key="1">
    <source>
        <dbReference type="ARBA" id="ARBA00022630"/>
    </source>
</evidence>
<gene>
    <name evidence="5" type="ORF">E7681_05245</name>
</gene>
<dbReference type="PANTHER" id="PTHR23026">
    <property type="entry name" value="NADPH NITROREDUCTASE"/>
    <property type="match status" value="1"/>
</dbReference>
<protein>
    <submittedName>
        <fullName evidence="5">Nitroreductase</fullName>
    </submittedName>
</protein>
<accession>A0A4V3UZA2</accession>
<dbReference type="PANTHER" id="PTHR23026:SF90">
    <property type="entry name" value="IODOTYROSINE DEIODINASE 1"/>
    <property type="match status" value="1"/>
</dbReference>
<keyword evidence="3" id="KW-0560">Oxidoreductase</keyword>
<keyword evidence="1" id="KW-0285">Flavoprotein</keyword>
<name>A0A4V3UZA2_9RHOB</name>
<organism evidence="5 6">
    <name type="scientific">Thalassobius vesicularis</name>
    <dbReference type="NCBI Taxonomy" id="1294297"/>
    <lineage>
        <taxon>Bacteria</taxon>
        <taxon>Pseudomonadati</taxon>
        <taxon>Pseudomonadota</taxon>
        <taxon>Alphaproteobacteria</taxon>
        <taxon>Rhodobacterales</taxon>
        <taxon>Roseobacteraceae</taxon>
        <taxon>Thalassovita</taxon>
    </lineage>
</organism>
<dbReference type="CDD" id="cd02136">
    <property type="entry name" value="PnbA_NfnB-like"/>
    <property type="match status" value="1"/>
</dbReference>
<dbReference type="EMBL" id="SSMD01000002">
    <property type="protein sequence ID" value="THD75859.1"/>
    <property type="molecule type" value="Genomic_DNA"/>
</dbReference>
<evidence type="ECO:0000313" key="6">
    <source>
        <dbReference type="Proteomes" id="UP000306113"/>
    </source>
</evidence>
<sequence length="223" mass="24523">MTEEFDAFDALMHRRHSCRGFRPDPVPRDVVERIVRAASRVPTWCNAQPWQVIVTDGAETDRFRDVIHAAASSQAAQPDLDWPKQYLGVYQDRRRTCGLQLYDAVGVTRGDRVASGKQMMENYRLFGAPHVAIVTSEADLGTYGVMDCGGFVAAFTVAAEAVGVASIAQAAVAAFAPTVRAHFGIPDNRLILCAISFGYEDTSHPANGFRTARADMDEVIDWR</sequence>
<dbReference type="InterPro" id="IPR050627">
    <property type="entry name" value="Nitroreductase/BluB"/>
</dbReference>
<dbReference type="InterPro" id="IPR000415">
    <property type="entry name" value="Nitroreductase-like"/>
</dbReference>
<dbReference type="Gene3D" id="3.40.109.10">
    <property type="entry name" value="NADH Oxidase"/>
    <property type="match status" value="1"/>
</dbReference>
<proteinExistence type="predicted"/>
<keyword evidence="6" id="KW-1185">Reference proteome</keyword>
<evidence type="ECO:0000256" key="2">
    <source>
        <dbReference type="ARBA" id="ARBA00022643"/>
    </source>
</evidence>
<dbReference type="OrthoDB" id="9802510at2"/>
<feature type="domain" description="Nitroreductase" evidence="4">
    <location>
        <begin position="14"/>
        <end position="199"/>
    </location>
</feature>
<evidence type="ECO:0000259" key="4">
    <source>
        <dbReference type="Pfam" id="PF00881"/>
    </source>
</evidence>
<dbReference type="Proteomes" id="UP000306113">
    <property type="component" value="Unassembled WGS sequence"/>
</dbReference>
<dbReference type="Pfam" id="PF00881">
    <property type="entry name" value="Nitroreductase"/>
    <property type="match status" value="1"/>
</dbReference>
<dbReference type="SUPFAM" id="SSF55469">
    <property type="entry name" value="FMN-dependent nitroreductase-like"/>
    <property type="match status" value="1"/>
</dbReference>